<dbReference type="InterPro" id="IPR029020">
    <property type="entry name" value="Ammonium/urea_transptr"/>
</dbReference>
<comment type="similarity">
    <text evidence="2 8">Belongs to the ammonia transporter channel (TC 1.A.11.2) family.</text>
</comment>
<keyword evidence="6 8" id="KW-0472">Membrane</keyword>
<dbReference type="GO" id="GO:0005886">
    <property type="term" value="C:plasma membrane"/>
    <property type="evidence" value="ECO:0007669"/>
    <property type="project" value="UniProtKB-SubCell"/>
</dbReference>
<feature type="transmembrane region" description="Helical" evidence="8">
    <location>
        <begin position="190"/>
        <end position="209"/>
    </location>
</feature>
<dbReference type="RefSeq" id="WP_015706782.1">
    <property type="nucleotide sequence ID" value="NC_015578.1"/>
</dbReference>
<dbReference type="HOGENOM" id="CLU_000445_33_1_12"/>
<dbReference type="OrthoDB" id="9814202at2"/>
<dbReference type="InterPro" id="IPR001905">
    <property type="entry name" value="Ammonium_transpt"/>
</dbReference>
<dbReference type="PROSITE" id="PS01219">
    <property type="entry name" value="AMMONIUM_TRANSP"/>
    <property type="match status" value="1"/>
</dbReference>
<dbReference type="GO" id="GO:0008519">
    <property type="term" value="F:ammonium channel activity"/>
    <property type="evidence" value="ECO:0007669"/>
    <property type="project" value="InterPro"/>
</dbReference>
<evidence type="ECO:0000256" key="5">
    <source>
        <dbReference type="ARBA" id="ARBA00022989"/>
    </source>
</evidence>
<feature type="transmembrane region" description="Helical" evidence="8">
    <location>
        <begin position="37"/>
        <end position="55"/>
    </location>
</feature>
<evidence type="ECO:0000256" key="3">
    <source>
        <dbReference type="ARBA" id="ARBA00022448"/>
    </source>
</evidence>
<evidence type="ECO:0000313" key="10">
    <source>
        <dbReference type="EMBL" id="AEF85164.1"/>
    </source>
</evidence>
<comment type="subcellular location">
    <subcellularLocation>
        <location evidence="8">Cell membrane</location>
        <topology evidence="8">Multi-pass membrane protein</topology>
    </subcellularLocation>
    <subcellularLocation>
        <location evidence="1">Membrane</location>
        <topology evidence="1">Multi-pass membrane protein</topology>
    </subcellularLocation>
</comment>
<feature type="transmembrane region" description="Helical" evidence="8">
    <location>
        <begin position="394"/>
        <end position="417"/>
    </location>
</feature>
<evidence type="ECO:0000256" key="2">
    <source>
        <dbReference type="ARBA" id="ARBA00005887"/>
    </source>
</evidence>
<dbReference type="FunFam" id="1.10.3430.10:FF:000008">
    <property type="entry name" value="Ammonium transporter"/>
    <property type="match status" value="1"/>
</dbReference>
<dbReference type="PANTHER" id="PTHR11730:SF89">
    <property type="entry name" value="AMMONIUM TRANSPORTER SLL0108-RELATED"/>
    <property type="match status" value="1"/>
</dbReference>
<dbReference type="InterPro" id="IPR018047">
    <property type="entry name" value="Ammonium_transpt_CS"/>
</dbReference>
<keyword evidence="4 8" id="KW-0812">Transmembrane</keyword>
<keyword evidence="3 8" id="KW-0813">Transport</keyword>
<gene>
    <name evidence="10" type="primary">amt</name>
    <name evidence="10" type="ordered locus">TREPR_3512</name>
</gene>
<accession>F5YIW1</accession>
<feature type="transmembrane region" description="Helical" evidence="8">
    <location>
        <begin position="355"/>
        <end position="374"/>
    </location>
</feature>
<feature type="domain" description="Ammonium transporter AmtB-like" evidence="9">
    <location>
        <begin position="36"/>
        <end position="444"/>
    </location>
</feature>
<keyword evidence="7 8" id="KW-0924">Ammonia transport</keyword>
<feature type="transmembrane region" description="Helical" evidence="8">
    <location>
        <begin position="76"/>
        <end position="93"/>
    </location>
</feature>
<dbReference type="InterPro" id="IPR024041">
    <property type="entry name" value="NH4_transpt_AmtB-like_dom"/>
</dbReference>
<feature type="transmembrane region" description="Helical" evidence="8">
    <location>
        <begin position="230"/>
        <end position="247"/>
    </location>
</feature>
<reference evidence="11" key="1">
    <citation type="submission" date="2009-12" db="EMBL/GenBank/DDBJ databases">
        <title>Complete sequence of Treponema primitia strain ZAS-2.</title>
        <authorList>
            <person name="Tetu S.G."/>
            <person name="Matson E."/>
            <person name="Ren Q."/>
            <person name="Seshadri R."/>
            <person name="Elbourne L."/>
            <person name="Hassan K.A."/>
            <person name="Durkin A."/>
            <person name="Radune D."/>
            <person name="Mohamoud Y."/>
            <person name="Shay R."/>
            <person name="Jin S."/>
            <person name="Zhang X."/>
            <person name="Lucey K."/>
            <person name="Ballor N.R."/>
            <person name="Ottesen E."/>
            <person name="Rosenthal R."/>
            <person name="Allen A."/>
            <person name="Leadbetter J.R."/>
            <person name="Paulsen I.T."/>
        </authorList>
    </citation>
    <scope>NUCLEOTIDE SEQUENCE [LARGE SCALE GENOMIC DNA]</scope>
    <source>
        <strain evidence="11">ATCC BAA-887 / DSM 12427 / ZAS-2</strain>
    </source>
</reference>
<evidence type="ECO:0000256" key="1">
    <source>
        <dbReference type="ARBA" id="ARBA00004141"/>
    </source>
</evidence>
<evidence type="ECO:0000256" key="8">
    <source>
        <dbReference type="RuleBase" id="RU362002"/>
    </source>
</evidence>
<dbReference type="NCBIfam" id="TIGR00836">
    <property type="entry name" value="amt"/>
    <property type="match status" value="1"/>
</dbReference>
<evidence type="ECO:0000259" key="9">
    <source>
        <dbReference type="Pfam" id="PF00909"/>
    </source>
</evidence>
<dbReference type="Pfam" id="PF00909">
    <property type="entry name" value="Ammonium_transp"/>
    <property type="match status" value="1"/>
</dbReference>
<protein>
    <recommendedName>
        <fullName evidence="8">Ammonium transporter</fullName>
    </recommendedName>
</protein>
<evidence type="ECO:0000256" key="6">
    <source>
        <dbReference type="ARBA" id="ARBA00023136"/>
    </source>
</evidence>
<feature type="transmembrane region" description="Helical" evidence="8">
    <location>
        <begin position="267"/>
        <end position="294"/>
    </location>
</feature>
<feature type="transmembrane region" description="Helical" evidence="8">
    <location>
        <begin position="301"/>
        <end position="321"/>
    </location>
</feature>
<dbReference type="eggNOG" id="COG0004">
    <property type="taxonomic scope" value="Bacteria"/>
</dbReference>
<name>F5YIW1_TREPZ</name>
<proteinExistence type="inferred from homology"/>
<dbReference type="KEGG" id="tpi:TREPR_3512"/>
<keyword evidence="5 8" id="KW-1133">Transmembrane helix</keyword>
<organism evidence="10 11">
    <name type="scientific">Treponema primitia (strain ATCC BAA-887 / DSM 12427 / ZAS-2)</name>
    <dbReference type="NCBI Taxonomy" id="545694"/>
    <lineage>
        <taxon>Bacteria</taxon>
        <taxon>Pseudomonadati</taxon>
        <taxon>Spirochaetota</taxon>
        <taxon>Spirochaetia</taxon>
        <taxon>Spirochaetales</taxon>
        <taxon>Treponemataceae</taxon>
        <taxon>Treponema</taxon>
    </lineage>
</organism>
<dbReference type="AlphaFoldDB" id="F5YIW1"/>
<evidence type="ECO:0000256" key="7">
    <source>
        <dbReference type="ARBA" id="ARBA00023177"/>
    </source>
</evidence>
<dbReference type="Gene3D" id="1.10.3430.10">
    <property type="entry name" value="Ammonium transporter AmtB like domains"/>
    <property type="match status" value="1"/>
</dbReference>
<evidence type="ECO:0000256" key="4">
    <source>
        <dbReference type="ARBA" id="ARBA00022692"/>
    </source>
</evidence>
<dbReference type="EMBL" id="CP001843">
    <property type="protein sequence ID" value="AEF85164.1"/>
    <property type="molecule type" value="Genomic_DNA"/>
</dbReference>
<evidence type="ECO:0000313" key="11">
    <source>
        <dbReference type="Proteomes" id="UP000009223"/>
    </source>
</evidence>
<keyword evidence="11" id="KW-1185">Reference proteome</keyword>
<dbReference type="STRING" id="545694.TREPR_3512"/>
<feature type="transmembrane region" description="Helical" evidence="8">
    <location>
        <begin position="327"/>
        <end position="343"/>
    </location>
</feature>
<reference evidence="10 11" key="2">
    <citation type="journal article" date="2011" name="ISME J.">
        <title>RNA-seq reveals cooperative metabolic interactions between two termite-gut spirochete species in co-culture.</title>
        <authorList>
            <person name="Rosenthal A.Z."/>
            <person name="Matson E.G."/>
            <person name="Eldar A."/>
            <person name="Leadbetter J.R."/>
        </authorList>
    </citation>
    <scope>NUCLEOTIDE SEQUENCE [LARGE SCALE GENOMIC DNA]</scope>
    <source>
        <strain evidence="11">ATCC BAA-887 / DSM 12427 / ZAS-2</strain>
    </source>
</reference>
<sequence>MRKRLIILGILVLCMGGVSLFAEESIESLGFSLDVVWLFLGAILVFIMQAGFALVETGLTQAKNATNITMKNVMDFCLGALVYWAIGWAFMYGQDKGGFIGTSEFFHGPMELNFDSGGFYKSWFFQVVFAATAATIVSGAMAERTKFKSYLIYTCFISAFIYPISGHWIWSGDGWLAQLGFHDFAGSTVVHSVGGWAALIGAAVLGPRIGKYTKGADGKVSVKAFPGHNIPYAALGVLLLFFGWFGFNGASTGIATVGDGGIWSGLNIARVCVTTLLAASAGAVGALFFSWIWFKKPDASMTLNGLLAGLVGITAPCAVVSPGASVAIGLIAGVLVVLSVEFIDKVLKIDDPVGASSVHLVCGIFGTLAVGIWGQVDGVAVGVLHGGGFTQLGIQALGILAVGAWAAVTSLILFLLIKATVGLRVSVKEEAIGLDRSEHKSEAYAGFQIFSNM</sequence>
<feature type="transmembrane region" description="Helical" evidence="8">
    <location>
        <begin position="123"/>
        <end position="143"/>
    </location>
</feature>
<dbReference type="Proteomes" id="UP000009223">
    <property type="component" value="Chromosome"/>
</dbReference>
<dbReference type="SUPFAM" id="SSF111352">
    <property type="entry name" value="Ammonium transporter"/>
    <property type="match status" value="1"/>
</dbReference>
<dbReference type="GO" id="GO:0097272">
    <property type="term" value="P:ammonium homeostasis"/>
    <property type="evidence" value="ECO:0007669"/>
    <property type="project" value="TreeGrafter"/>
</dbReference>
<dbReference type="PANTHER" id="PTHR11730">
    <property type="entry name" value="AMMONIUM TRANSPORTER"/>
    <property type="match status" value="1"/>
</dbReference>
<feature type="transmembrane region" description="Helical" evidence="8">
    <location>
        <begin position="150"/>
        <end position="170"/>
    </location>
</feature>